<dbReference type="GO" id="GO:0061799">
    <property type="term" value="F:cyclic pyranopterin monophosphate synthase activity"/>
    <property type="evidence" value="ECO:0007669"/>
    <property type="project" value="UniProtKB-EC"/>
</dbReference>
<name>A0A3B0SYC8_9ZZZZ</name>
<evidence type="ECO:0000256" key="3">
    <source>
        <dbReference type="ARBA" id="ARBA00012575"/>
    </source>
</evidence>
<evidence type="ECO:0000256" key="5">
    <source>
        <dbReference type="ARBA" id="ARBA00023239"/>
    </source>
</evidence>
<dbReference type="EMBL" id="UOEK01000609">
    <property type="protein sequence ID" value="VAW09570.1"/>
    <property type="molecule type" value="Genomic_DNA"/>
</dbReference>
<feature type="domain" description="Molybdopterin cofactor biosynthesis C (MoaC)" evidence="6">
    <location>
        <begin position="16"/>
        <end position="149"/>
    </location>
</feature>
<sequence length="156" mass="16528">MVEDLTHINADGDVHMVSVGSKQSTDRVAIAEAFVTMDDDLRTKVFAGDTRKGDVLATVRIAAIMAAKRTSELIPLCHPLTLSGISVDVEQIGTGARIEVRVETSGQTGVEMEAMTAASIAAVTMYDMVKSVSKGVTIGPIQLVHKSGGKSGEWNR</sequence>
<evidence type="ECO:0000256" key="4">
    <source>
        <dbReference type="ARBA" id="ARBA00023150"/>
    </source>
</evidence>
<dbReference type="Pfam" id="PF01967">
    <property type="entry name" value="MoaC"/>
    <property type="match status" value="1"/>
</dbReference>
<accession>A0A3B0SYC8</accession>
<dbReference type="UniPathway" id="UPA00344"/>
<dbReference type="NCBIfam" id="TIGR00581">
    <property type="entry name" value="moaC"/>
    <property type="match status" value="1"/>
</dbReference>
<reference evidence="7" key="1">
    <citation type="submission" date="2018-06" db="EMBL/GenBank/DDBJ databases">
        <authorList>
            <person name="Zhirakovskaya E."/>
        </authorList>
    </citation>
    <scope>NUCLEOTIDE SEQUENCE</scope>
</reference>
<comment type="pathway">
    <text evidence="2">Cofactor biosynthesis; molybdopterin biosynthesis.</text>
</comment>
<keyword evidence="4" id="KW-0501">Molybdenum cofactor biosynthesis</keyword>
<proteinExistence type="predicted"/>
<gene>
    <name evidence="7" type="ORF">MNBD_ACTINO02-428</name>
</gene>
<keyword evidence="5" id="KW-0456">Lyase</keyword>
<dbReference type="PANTHER" id="PTHR22960">
    <property type="entry name" value="MOLYBDOPTERIN COFACTOR SYNTHESIS PROTEIN A"/>
    <property type="match status" value="1"/>
</dbReference>
<dbReference type="InterPro" id="IPR050105">
    <property type="entry name" value="MoCo_biosynth_MoaA/MoaC"/>
</dbReference>
<dbReference type="CDD" id="cd01420">
    <property type="entry name" value="MoaC_PE"/>
    <property type="match status" value="1"/>
</dbReference>
<dbReference type="InterPro" id="IPR047594">
    <property type="entry name" value="MoaC_bact/euk"/>
</dbReference>
<evidence type="ECO:0000259" key="6">
    <source>
        <dbReference type="Pfam" id="PF01967"/>
    </source>
</evidence>
<dbReference type="InterPro" id="IPR036522">
    <property type="entry name" value="MoaC_sf"/>
</dbReference>
<dbReference type="InterPro" id="IPR002820">
    <property type="entry name" value="Mopterin_CF_biosynth-C_dom"/>
</dbReference>
<evidence type="ECO:0000256" key="2">
    <source>
        <dbReference type="ARBA" id="ARBA00005046"/>
    </source>
</evidence>
<organism evidence="7">
    <name type="scientific">hydrothermal vent metagenome</name>
    <dbReference type="NCBI Taxonomy" id="652676"/>
    <lineage>
        <taxon>unclassified sequences</taxon>
        <taxon>metagenomes</taxon>
        <taxon>ecological metagenomes</taxon>
    </lineage>
</organism>
<dbReference type="SUPFAM" id="SSF55040">
    <property type="entry name" value="Molybdenum cofactor biosynthesis protein C, MoaC"/>
    <property type="match status" value="1"/>
</dbReference>
<dbReference type="AlphaFoldDB" id="A0A3B0SYC8"/>
<dbReference type="EC" id="4.6.1.17" evidence="3"/>
<dbReference type="Gene3D" id="3.30.70.640">
    <property type="entry name" value="Molybdopterin cofactor biosynthesis C (MoaC) domain"/>
    <property type="match status" value="1"/>
</dbReference>
<dbReference type="NCBIfam" id="NF006870">
    <property type="entry name" value="PRK09364.1"/>
    <property type="match status" value="1"/>
</dbReference>
<dbReference type="GO" id="GO:0006777">
    <property type="term" value="P:Mo-molybdopterin cofactor biosynthetic process"/>
    <property type="evidence" value="ECO:0007669"/>
    <property type="project" value="UniProtKB-KW"/>
</dbReference>
<protein>
    <recommendedName>
        <fullName evidence="3">cyclic pyranopterin monophosphate synthase</fullName>
        <ecNumber evidence="3">4.6.1.17</ecNumber>
    </recommendedName>
</protein>
<dbReference type="GO" id="GO:0061798">
    <property type="term" value="F:GTP 3',8'-cyclase activity"/>
    <property type="evidence" value="ECO:0007669"/>
    <property type="project" value="TreeGrafter"/>
</dbReference>
<evidence type="ECO:0000313" key="7">
    <source>
        <dbReference type="EMBL" id="VAW09570.1"/>
    </source>
</evidence>
<comment type="catalytic activity">
    <reaction evidence="1">
        <text>(8S)-3',8-cyclo-7,8-dihydroguanosine 5'-triphosphate = cyclic pyranopterin phosphate + diphosphate</text>
        <dbReference type="Rhea" id="RHEA:49580"/>
        <dbReference type="ChEBI" id="CHEBI:33019"/>
        <dbReference type="ChEBI" id="CHEBI:59648"/>
        <dbReference type="ChEBI" id="CHEBI:131766"/>
        <dbReference type="EC" id="4.6.1.17"/>
    </reaction>
</comment>
<dbReference type="InterPro" id="IPR023045">
    <property type="entry name" value="MoaC"/>
</dbReference>
<evidence type="ECO:0000256" key="1">
    <source>
        <dbReference type="ARBA" id="ARBA00001637"/>
    </source>
</evidence>
<dbReference type="PANTHER" id="PTHR22960:SF0">
    <property type="entry name" value="MOLYBDENUM COFACTOR BIOSYNTHESIS PROTEIN 1"/>
    <property type="match status" value="1"/>
</dbReference>